<dbReference type="SUPFAM" id="SSF52317">
    <property type="entry name" value="Class I glutamine amidotransferase-like"/>
    <property type="match status" value="1"/>
</dbReference>
<dbReference type="Gene3D" id="3.40.50.880">
    <property type="match status" value="1"/>
</dbReference>
<name>A0A9P8WAG2_9HYPO</name>
<evidence type="ECO:0000313" key="3">
    <source>
        <dbReference type="Proteomes" id="UP000777438"/>
    </source>
</evidence>
<proteinExistence type="predicted"/>
<dbReference type="InterPro" id="IPR029062">
    <property type="entry name" value="Class_I_gatase-like"/>
</dbReference>
<sequence>MTRTFRLAVLECDTPVPAVKEARGTYGEVFRTLLTKGKEGLGAKGEEVELQITKWDVVTALEYPNVEDIDGLWISGSKHTSFADDAWILVLVDYVKKVLTTTKVPVVGICFGHQIIGRALGVKVGVSPGGWEVSVDKIDLNEHGQKLLGTSTISLHQMHRDAVLEVPEGAVLLGSSPSCQIQGLYQEGRYISFQAHPEFDEFIMTNILKMRHEQKIFNDAMFEDAMERAPKHHDGVLVSTAIWNFLLA</sequence>
<protein>
    <submittedName>
        <fullName evidence="2">Class I glutamine amidotransferase-like protein</fullName>
    </submittedName>
</protein>
<dbReference type="InterPro" id="IPR044992">
    <property type="entry name" value="ChyE-like"/>
</dbReference>
<comment type="caution">
    <text evidence="2">The sequence shown here is derived from an EMBL/GenBank/DDBJ whole genome shotgun (WGS) entry which is preliminary data.</text>
</comment>
<dbReference type="GO" id="GO:0005634">
    <property type="term" value="C:nucleus"/>
    <property type="evidence" value="ECO:0007669"/>
    <property type="project" value="TreeGrafter"/>
</dbReference>
<dbReference type="CDD" id="cd01741">
    <property type="entry name" value="GATase1_1"/>
    <property type="match status" value="1"/>
</dbReference>
<accession>A0A9P8WAG2</accession>
<dbReference type="Pfam" id="PF00117">
    <property type="entry name" value="GATase"/>
    <property type="match status" value="1"/>
</dbReference>
<dbReference type="PANTHER" id="PTHR42695">
    <property type="entry name" value="GLUTAMINE AMIDOTRANSFERASE YLR126C-RELATED"/>
    <property type="match status" value="1"/>
</dbReference>
<evidence type="ECO:0000259" key="1">
    <source>
        <dbReference type="Pfam" id="PF00117"/>
    </source>
</evidence>
<dbReference type="AlphaFoldDB" id="A0A9P8WAG2"/>
<dbReference type="PANTHER" id="PTHR42695:SF5">
    <property type="entry name" value="GLUTAMINE AMIDOTRANSFERASE YLR126C-RELATED"/>
    <property type="match status" value="1"/>
</dbReference>
<reference evidence="2 3" key="1">
    <citation type="journal article" date="2021" name="Nat. Commun.">
        <title>Genetic determinants of endophytism in the Arabidopsis root mycobiome.</title>
        <authorList>
            <person name="Mesny F."/>
            <person name="Miyauchi S."/>
            <person name="Thiergart T."/>
            <person name="Pickel B."/>
            <person name="Atanasova L."/>
            <person name="Karlsson M."/>
            <person name="Huettel B."/>
            <person name="Barry K.W."/>
            <person name="Haridas S."/>
            <person name="Chen C."/>
            <person name="Bauer D."/>
            <person name="Andreopoulos W."/>
            <person name="Pangilinan J."/>
            <person name="LaButti K."/>
            <person name="Riley R."/>
            <person name="Lipzen A."/>
            <person name="Clum A."/>
            <person name="Drula E."/>
            <person name="Henrissat B."/>
            <person name="Kohler A."/>
            <person name="Grigoriev I.V."/>
            <person name="Martin F.M."/>
            <person name="Hacquard S."/>
        </authorList>
    </citation>
    <scope>NUCLEOTIDE SEQUENCE [LARGE SCALE GENOMIC DNA]</scope>
    <source>
        <strain evidence="2 3">MPI-CAGE-CH-0241</strain>
    </source>
</reference>
<keyword evidence="3" id="KW-1185">Reference proteome</keyword>
<feature type="domain" description="Glutamine amidotransferase" evidence="1">
    <location>
        <begin position="48"/>
        <end position="200"/>
    </location>
</feature>
<evidence type="ECO:0000313" key="2">
    <source>
        <dbReference type="EMBL" id="KAH6894206.1"/>
    </source>
</evidence>
<dbReference type="Proteomes" id="UP000777438">
    <property type="component" value="Unassembled WGS sequence"/>
</dbReference>
<dbReference type="EMBL" id="JAGPYM010000005">
    <property type="protein sequence ID" value="KAH6894206.1"/>
    <property type="molecule type" value="Genomic_DNA"/>
</dbReference>
<organism evidence="2 3">
    <name type="scientific">Thelonectria olida</name>
    <dbReference type="NCBI Taxonomy" id="1576542"/>
    <lineage>
        <taxon>Eukaryota</taxon>
        <taxon>Fungi</taxon>
        <taxon>Dikarya</taxon>
        <taxon>Ascomycota</taxon>
        <taxon>Pezizomycotina</taxon>
        <taxon>Sordariomycetes</taxon>
        <taxon>Hypocreomycetidae</taxon>
        <taxon>Hypocreales</taxon>
        <taxon>Nectriaceae</taxon>
        <taxon>Thelonectria</taxon>
    </lineage>
</organism>
<gene>
    <name evidence="2" type="ORF">B0T10DRAFT_536494</name>
</gene>
<dbReference type="GO" id="GO:0005829">
    <property type="term" value="C:cytosol"/>
    <property type="evidence" value="ECO:0007669"/>
    <property type="project" value="TreeGrafter"/>
</dbReference>
<dbReference type="InterPro" id="IPR017926">
    <property type="entry name" value="GATASE"/>
</dbReference>
<keyword evidence="2" id="KW-0315">Glutamine amidotransferase</keyword>
<dbReference type="PROSITE" id="PS51273">
    <property type="entry name" value="GATASE_TYPE_1"/>
    <property type="match status" value="1"/>
</dbReference>
<dbReference type="OrthoDB" id="92161at2759"/>